<dbReference type="Proteomes" id="UP000543554">
    <property type="component" value="Unassembled WGS sequence"/>
</dbReference>
<proteinExistence type="predicted"/>
<protein>
    <submittedName>
        <fullName evidence="1">Integrase</fullName>
    </submittedName>
</protein>
<evidence type="ECO:0000313" key="2">
    <source>
        <dbReference type="Proteomes" id="UP000543554"/>
    </source>
</evidence>
<reference evidence="1 2" key="1">
    <citation type="submission" date="2020-08" db="EMBL/GenBank/DDBJ databases">
        <title>Genomic Encyclopedia of Type Strains, Phase IV (KMG-IV): sequencing the most valuable type-strain genomes for metagenomic binning, comparative biology and taxonomic classification.</title>
        <authorList>
            <person name="Goeker M."/>
        </authorList>
    </citation>
    <scope>NUCLEOTIDE SEQUENCE [LARGE SCALE GENOMIC DNA]</scope>
    <source>
        <strain evidence="1 2">DSM 11490</strain>
    </source>
</reference>
<comment type="caution">
    <text evidence="1">The sequence shown here is derived from an EMBL/GenBank/DDBJ whole genome shotgun (WGS) entry which is preliminary data.</text>
</comment>
<evidence type="ECO:0000313" key="1">
    <source>
        <dbReference type="EMBL" id="MBA8916239.1"/>
    </source>
</evidence>
<dbReference type="GO" id="GO:0003677">
    <property type="term" value="F:DNA binding"/>
    <property type="evidence" value="ECO:0007669"/>
    <property type="project" value="InterPro"/>
</dbReference>
<gene>
    <name evidence="1" type="ORF">HNR51_005360</name>
</gene>
<dbReference type="SUPFAM" id="SSF56349">
    <property type="entry name" value="DNA breaking-rejoining enzymes"/>
    <property type="match status" value="1"/>
</dbReference>
<sequence length="115" mass="12779">MIEEGFLDFVAACKDSDLFSDATPDRFGNRGGNATKVISRWVREKLGITDPRISPSHSFSHRFSTSCKNFNVPPEMKDRLMGHSSGEAGELYGEDYWISTLLVEIRKLPVPSGLG</sequence>
<dbReference type="AlphaFoldDB" id="A0AA40S877"/>
<dbReference type="InterPro" id="IPR011010">
    <property type="entry name" value="DNA_brk_join_enz"/>
</dbReference>
<name>A0AA40S877_9HYPH</name>
<dbReference type="EMBL" id="JACJIB010000020">
    <property type="protein sequence ID" value="MBA8916239.1"/>
    <property type="molecule type" value="Genomic_DNA"/>
</dbReference>
<organism evidence="1 2">
    <name type="scientific">Methylorubrum thiocyanatum</name>
    <dbReference type="NCBI Taxonomy" id="47958"/>
    <lineage>
        <taxon>Bacteria</taxon>
        <taxon>Pseudomonadati</taxon>
        <taxon>Pseudomonadota</taxon>
        <taxon>Alphaproteobacteria</taxon>
        <taxon>Hyphomicrobiales</taxon>
        <taxon>Methylobacteriaceae</taxon>
        <taxon>Methylorubrum</taxon>
    </lineage>
</organism>
<accession>A0AA40S877</accession>
<keyword evidence="2" id="KW-1185">Reference proteome</keyword>